<dbReference type="GO" id="GO:0071555">
    <property type="term" value="P:cell wall organization"/>
    <property type="evidence" value="ECO:0007669"/>
    <property type="project" value="UniProtKB-KW"/>
</dbReference>
<dbReference type="STRING" id="1618350.UR67_C0001G0204"/>
<dbReference type="HAMAP" id="MF_00046">
    <property type="entry name" value="MurC"/>
    <property type="match status" value="1"/>
</dbReference>
<evidence type="ECO:0000256" key="8">
    <source>
        <dbReference type="ARBA" id="ARBA00022840"/>
    </source>
</evidence>
<evidence type="ECO:0000256" key="14">
    <source>
        <dbReference type="HAMAP-Rule" id="MF_00046"/>
    </source>
</evidence>
<evidence type="ECO:0000313" key="20">
    <source>
        <dbReference type="Proteomes" id="UP000034581"/>
    </source>
</evidence>
<evidence type="ECO:0000259" key="18">
    <source>
        <dbReference type="Pfam" id="PF08245"/>
    </source>
</evidence>
<feature type="domain" description="Mur ligase central" evidence="18">
    <location>
        <begin position="116"/>
        <end position="308"/>
    </location>
</feature>
<dbReference type="Pfam" id="PF08245">
    <property type="entry name" value="Mur_ligase_M"/>
    <property type="match status" value="1"/>
</dbReference>
<keyword evidence="11 14" id="KW-0131">Cell cycle</keyword>
<evidence type="ECO:0000256" key="10">
    <source>
        <dbReference type="ARBA" id="ARBA00022984"/>
    </source>
</evidence>
<dbReference type="GO" id="GO:0051301">
    <property type="term" value="P:cell division"/>
    <property type="evidence" value="ECO:0007669"/>
    <property type="project" value="UniProtKB-KW"/>
</dbReference>
<organism evidence="19 20">
    <name type="scientific">candidate division CPR3 bacterium GW2011_GWF2_35_18</name>
    <dbReference type="NCBI Taxonomy" id="1618350"/>
    <lineage>
        <taxon>Bacteria</taxon>
        <taxon>Bacteria division CPR3</taxon>
    </lineage>
</organism>
<keyword evidence="15" id="KW-0472">Membrane</keyword>
<comment type="function">
    <text evidence="14">Cell wall formation.</text>
</comment>
<keyword evidence="10 14" id="KW-0573">Peptidoglycan synthesis</keyword>
<keyword evidence="4 14" id="KW-0963">Cytoplasm</keyword>
<comment type="subcellular location">
    <subcellularLocation>
        <location evidence="1 14">Cytoplasm</location>
    </subcellularLocation>
</comment>
<evidence type="ECO:0000256" key="4">
    <source>
        <dbReference type="ARBA" id="ARBA00022490"/>
    </source>
</evidence>
<sequence length="479" mass="53779">MEENKNEVKVRIHFVGIGGCGVSAVALIAFGQNYFVSGSDLHESIYTKKLQDNGILISIGEHKKENVLLDTNLLVHSPAVKEDNLEIAQAKKMGIPVLTHAQLLGILMEDKYAICVAGSHGKTTTDALIGLILKDANLNPTVEVGGYVPEFEGNAIFGESRYFIAEACEFDHSFLYLKPKIAILLNIESDHPDYYLDVRSLKKAFVAFLDLVPKDGYIIANDESKEVHDVLKRTKSKAQIITFGFHDKAEVKIISERLLDNDHWQFQLTGMEKRRRPILDKERSGIPLFETSLPGRHNILNATAALIVSDILGVDMTSVRDSLVNFKGVGRRFEIVDQRYGITVITDYAHHPSQIKATIKAAKRKDFKRLIVAFQPHTYSRTKALFKEFIHSFSEADQVFIMNTYVPEGRNEKILKGFTSNDLTKAIKNYQEDVIFSGNLEKTKENLRNNLKVGDCLLLLGAGDIYKIGKEVLDKEIQV</sequence>
<dbReference type="SUPFAM" id="SSF53623">
    <property type="entry name" value="MurD-like peptide ligases, catalytic domain"/>
    <property type="match status" value="1"/>
</dbReference>
<feature type="domain" description="Mur ligase C-terminal" evidence="17">
    <location>
        <begin position="331"/>
        <end position="463"/>
    </location>
</feature>
<dbReference type="GO" id="GO:0008360">
    <property type="term" value="P:regulation of cell shape"/>
    <property type="evidence" value="ECO:0007669"/>
    <property type="project" value="UniProtKB-KW"/>
</dbReference>
<comment type="caution">
    <text evidence="19">The sequence shown here is derived from an EMBL/GenBank/DDBJ whole genome shotgun (WGS) entry which is preliminary data.</text>
</comment>
<keyword evidence="7 14" id="KW-0547">Nucleotide-binding</keyword>
<evidence type="ECO:0000256" key="2">
    <source>
        <dbReference type="ARBA" id="ARBA00004752"/>
    </source>
</evidence>
<evidence type="ECO:0000256" key="12">
    <source>
        <dbReference type="ARBA" id="ARBA00023316"/>
    </source>
</evidence>
<dbReference type="PANTHER" id="PTHR43445:SF3">
    <property type="entry name" value="UDP-N-ACETYLMURAMATE--L-ALANINE LIGASE"/>
    <property type="match status" value="1"/>
</dbReference>
<feature type="domain" description="Mur ligase N-terminal catalytic" evidence="16">
    <location>
        <begin position="11"/>
        <end position="112"/>
    </location>
</feature>
<dbReference type="AlphaFoldDB" id="A0A0G0E4M9"/>
<dbReference type="GO" id="GO:0008763">
    <property type="term" value="F:UDP-N-acetylmuramate-L-alanine ligase activity"/>
    <property type="evidence" value="ECO:0007669"/>
    <property type="project" value="UniProtKB-UniRule"/>
</dbReference>
<dbReference type="GO" id="GO:0005524">
    <property type="term" value="F:ATP binding"/>
    <property type="evidence" value="ECO:0007669"/>
    <property type="project" value="UniProtKB-UniRule"/>
</dbReference>
<keyword evidence="6 14" id="KW-0132">Cell division</keyword>
<accession>A0A0G0E4M9</accession>
<feature type="transmembrane region" description="Helical" evidence="15">
    <location>
        <begin position="12"/>
        <end position="35"/>
    </location>
</feature>
<keyword evidence="15" id="KW-1133">Transmembrane helix</keyword>
<evidence type="ECO:0000259" key="17">
    <source>
        <dbReference type="Pfam" id="PF02875"/>
    </source>
</evidence>
<dbReference type="SUPFAM" id="SSF53244">
    <property type="entry name" value="MurD-like peptide ligases, peptide-binding domain"/>
    <property type="match status" value="1"/>
</dbReference>
<dbReference type="GO" id="GO:0005737">
    <property type="term" value="C:cytoplasm"/>
    <property type="evidence" value="ECO:0007669"/>
    <property type="project" value="UniProtKB-SubCell"/>
</dbReference>
<dbReference type="EC" id="6.3.2.8" evidence="3 14"/>
<evidence type="ECO:0000313" key="19">
    <source>
        <dbReference type="EMBL" id="KKP70295.1"/>
    </source>
</evidence>
<evidence type="ECO:0000256" key="9">
    <source>
        <dbReference type="ARBA" id="ARBA00022960"/>
    </source>
</evidence>
<dbReference type="PANTHER" id="PTHR43445">
    <property type="entry name" value="UDP-N-ACETYLMURAMATE--L-ALANINE LIGASE-RELATED"/>
    <property type="match status" value="1"/>
</dbReference>
<dbReference type="EMBL" id="LBQB01000001">
    <property type="protein sequence ID" value="KKP70295.1"/>
    <property type="molecule type" value="Genomic_DNA"/>
</dbReference>
<evidence type="ECO:0000256" key="7">
    <source>
        <dbReference type="ARBA" id="ARBA00022741"/>
    </source>
</evidence>
<keyword evidence="9 14" id="KW-0133">Cell shape</keyword>
<protein>
    <recommendedName>
        <fullName evidence="3 14">UDP-N-acetylmuramate--L-alanine ligase</fullName>
        <ecNumber evidence="3 14">6.3.2.8</ecNumber>
    </recommendedName>
    <alternativeName>
        <fullName evidence="14">UDP-N-acetylmuramoyl-L-alanine synthetase</fullName>
    </alternativeName>
</protein>
<dbReference type="InterPro" id="IPR036565">
    <property type="entry name" value="Mur-like_cat_sf"/>
</dbReference>
<comment type="similarity">
    <text evidence="14">Belongs to the MurCDEF family.</text>
</comment>
<dbReference type="PATRIC" id="fig|1618350.3.peg.212"/>
<keyword evidence="5 14" id="KW-0436">Ligase</keyword>
<dbReference type="InterPro" id="IPR005758">
    <property type="entry name" value="UDP-N-AcMur_Ala_ligase_MurC"/>
</dbReference>
<evidence type="ECO:0000256" key="15">
    <source>
        <dbReference type="SAM" id="Phobius"/>
    </source>
</evidence>
<evidence type="ECO:0000256" key="11">
    <source>
        <dbReference type="ARBA" id="ARBA00023306"/>
    </source>
</evidence>
<dbReference type="Pfam" id="PF02875">
    <property type="entry name" value="Mur_ligase_C"/>
    <property type="match status" value="1"/>
</dbReference>
<dbReference type="UniPathway" id="UPA00219"/>
<dbReference type="Pfam" id="PF01225">
    <property type="entry name" value="Mur_ligase"/>
    <property type="match status" value="1"/>
</dbReference>
<dbReference type="Proteomes" id="UP000034581">
    <property type="component" value="Unassembled WGS sequence"/>
</dbReference>
<dbReference type="InterPro" id="IPR004101">
    <property type="entry name" value="Mur_ligase_C"/>
</dbReference>
<gene>
    <name evidence="14" type="primary">murC</name>
    <name evidence="19" type="ORF">UR67_C0001G0204</name>
</gene>
<keyword evidence="8 14" id="KW-0067">ATP-binding</keyword>
<keyword evidence="15" id="KW-0812">Transmembrane</keyword>
<proteinExistence type="inferred from homology"/>
<feature type="binding site" evidence="14">
    <location>
        <begin position="118"/>
        <end position="124"/>
    </location>
    <ligand>
        <name>ATP</name>
        <dbReference type="ChEBI" id="CHEBI:30616"/>
    </ligand>
</feature>
<dbReference type="Gene3D" id="3.40.1190.10">
    <property type="entry name" value="Mur-like, catalytic domain"/>
    <property type="match status" value="1"/>
</dbReference>
<evidence type="ECO:0000256" key="3">
    <source>
        <dbReference type="ARBA" id="ARBA00012211"/>
    </source>
</evidence>
<keyword evidence="12 14" id="KW-0961">Cell wall biogenesis/degradation</keyword>
<reference evidence="19 20" key="1">
    <citation type="journal article" date="2015" name="Nature">
        <title>rRNA introns, odd ribosomes, and small enigmatic genomes across a large radiation of phyla.</title>
        <authorList>
            <person name="Brown C.T."/>
            <person name="Hug L.A."/>
            <person name="Thomas B.C."/>
            <person name="Sharon I."/>
            <person name="Castelle C.J."/>
            <person name="Singh A."/>
            <person name="Wilkins M.J."/>
            <person name="Williams K.H."/>
            <person name="Banfield J.F."/>
        </authorList>
    </citation>
    <scope>NUCLEOTIDE SEQUENCE [LARGE SCALE GENOMIC DNA]</scope>
</reference>
<name>A0A0G0E4M9_UNCC3</name>
<evidence type="ECO:0000256" key="13">
    <source>
        <dbReference type="ARBA" id="ARBA00047833"/>
    </source>
</evidence>
<dbReference type="InterPro" id="IPR050061">
    <property type="entry name" value="MurCDEF_pg_biosynth"/>
</dbReference>
<dbReference type="Gene3D" id="3.90.190.20">
    <property type="entry name" value="Mur ligase, C-terminal domain"/>
    <property type="match status" value="1"/>
</dbReference>
<dbReference type="GO" id="GO:0009252">
    <property type="term" value="P:peptidoglycan biosynthetic process"/>
    <property type="evidence" value="ECO:0007669"/>
    <property type="project" value="UniProtKB-UniRule"/>
</dbReference>
<dbReference type="Gene3D" id="3.40.50.720">
    <property type="entry name" value="NAD(P)-binding Rossmann-like Domain"/>
    <property type="match status" value="1"/>
</dbReference>
<dbReference type="InterPro" id="IPR036615">
    <property type="entry name" value="Mur_ligase_C_dom_sf"/>
</dbReference>
<dbReference type="InterPro" id="IPR000713">
    <property type="entry name" value="Mur_ligase_N"/>
</dbReference>
<evidence type="ECO:0000256" key="5">
    <source>
        <dbReference type="ARBA" id="ARBA00022598"/>
    </source>
</evidence>
<dbReference type="SUPFAM" id="SSF51984">
    <property type="entry name" value="MurCD N-terminal domain"/>
    <property type="match status" value="1"/>
</dbReference>
<comment type="pathway">
    <text evidence="2 14">Cell wall biogenesis; peptidoglycan biosynthesis.</text>
</comment>
<evidence type="ECO:0000259" key="16">
    <source>
        <dbReference type="Pfam" id="PF01225"/>
    </source>
</evidence>
<dbReference type="NCBIfam" id="TIGR01082">
    <property type="entry name" value="murC"/>
    <property type="match status" value="1"/>
</dbReference>
<evidence type="ECO:0000256" key="1">
    <source>
        <dbReference type="ARBA" id="ARBA00004496"/>
    </source>
</evidence>
<comment type="catalytic activity">
    <reaction evidence="13 14">
        <text>UDP-N-acetyl-alpha-D-muramate + L-alanine + ATP = UDP-N-acetyl-alpha-D-muramoyl-L-alanine + ADP + phosphate + H(+)</text>
        <dbReference type="Rhea" id="RHEA:23372"/>
        <dbReference type="ChEBI" id="CHEBI:15378"/>
        <dbReference type="ChEBI" id="CHEBI:30616"/>
        <dbReference type="ChEBI" id="CHEBI:43474"/>
        <dbReference type="ChEBI" id="CHEBI:57972"/>
        <dbReference type="ChEBI" id="CHEBI:70757"/>
        <dbReference type="ChEBI" id="CHEBI:83898"/>
        <dbReference type="ChEBI" id="CHEBI:456216"/>
        <dbReference type="EC" id="6.3.2.8"/>
    </reaction>
</comment>
<dbReference type="InterPro" id="IPR013221">
    <property type="entry name" value="Mur_ligase_cen"/>
</dbReference>
<evidence type="ECO:0000256" key="6">
    <source>
        <dbReference type="ARBA" id="ARBA00022618"/>
    </source>
</evidence>